<gene>
    <name evidence="3" type="ORF">L211DRAFT_274991</name>
</gene>
<protein>
    <recommendedName>
        <fullName evidence="1">Protein YOP1</fullName>
    </recommendedName>
</protein>
<evidence type="ECO:0000313" key="3">
    <source>
        <dbReference type="EMBL" id="RPB23521.1"/>
    </source>
</evidence>
<comment type="caution">
    <text evidence="1">Lacks conserved residue(s) required for the propagation of feature annotation.</text>
</comment>
<evidence type="ECO:0000256" key="2">
    <source>
        <dbReference type="SAM" id="MobiDB-lite"/>
    </source>
</evidence>
<reference evidence="3 4" key="1">
    <citation type="journal article" date="2018" name="Nat. Ecol. Evol.">
        <title>Pezizomycetes genomes reveal the molecular basis of ectomycorrhizal truffle lifestyle.</title>
        <authorList>
            <person name="Murat C."/>
            <person name="Payen T."/>
            <person name="Noel B."/>
            <person name="Kuo A."/>
            <person name="Morin E."/>
            <person name="Chen J."/>
            <person name="Kohler A."/>
            <person name="Krizsan K."/>
            <person name="Balestrini R."/>
            <person name="Da Silva C."/>
            <person name="Montanini B."/>
            <person name="Hainaut M."/>
            <person name="Levati E."/>
            <person name="Barry K.W."/>
            <person name="Belfiori B."/>
            <person name="Cichocki N."/>
            <person name="Clum A."/>
            <person name="Dockter R.B."/>
            <person name="Fauchery L."/>
            <person name="Guy J."/>
            <person name="Iotti M."/>
            <person name="Le Tacon F."/>
            <person name="Lindquist E.A."/>
            <person name="Lipzen A."/>
            <person name="Malagnac F."/>
            <person name="Mello A."/>
            <person name="Molinier V."/>
            <person name="Miyauchi S."/>
            <person name="Poulain J."/>
            <person name="Riccioni C."/>
            <person name="Rubini A."/>
            <person name="Sitrit Y."/>
            <person name="Splivallo R."/>
            <person name="Traeger S."/>
            <person name="Wang M."/>
            <person name="Zifcakova L."/>
            <person name="Wipf D."/>
            <person name="Zambonelli A."/>
            <person name="Paolocci F."/>
            <person name="Nowrousian M."/>
            <person name="Ottonello S."/>
            <person name="Baldrian P."/>
            <person name="Spatafora J.W."/>
            <person name="Henrissat B."/>
            <person name="Nagy L.G."/>
            <person name="Aury J.M."/>
            <person name="Wincker P."/>
            <person name="Grigoriev I.V."/>
            <person name="Bonfante P."/>
            <person name="Martin F.M."/>
        </authorList>
    </citation>
    <scope>NUCLEOTIDE SEQUENCE [LARGE SCALE GENOMIC DNA]</scope>
    <source>
        <strain evidence="3 4">ATCC MYA-4762</strain>
    </source>
</reference>
<comment type="subcellular location">
    <subcellularLocation>
        <location evidence="1">Membrane</location>
        <topology evidence="1">Multi-pass membrane protein</topology>
    </subcellularLocation>
</comment>
<keyword evidence="4" id="KW-1185">Reference proteome</keyword>
<proteinExistence type="inferred from homology"/>
<name>A0A3N4LSB4_9PEZI</name>
<dbReference type="PANTHER" id="PTHR12300">
    <property type="entry name" value="HVA22-LIKE PROTEINS"/>
    <property type="match status" value="1"/>
</dbReference>
<sequence length="302" mass="33996">MFDWLMRLARLVIQRKFDIWTEIDPNYGHVYSSSATFLFPVFASYKALKTNDPQQVTPWLMYWVVIACVFLIEAWTEWLLRWLPFYYNLRAAFMLWLVLPQTQGATKLYLEYVHPYLTEHEKDIEHFIATAHDQLKAAGYSYLKQAIAHAQEILLGTPRKGDRPGTPQDESYANFLLSRFKISPLAGPPSPATDFYNSISSTLNNALPNMGAARTEQDKAMHLAAQQAKLRMMMAALEKEMAAVQTSGGIPDAGFYKSPSGASLSDFDHVDAAEVEGANAWPNWNKGPSPQVTPLEPPTAMA</sequence>
<keyword evidence="1" id="KW-1133">Transmembrane helix</keyword>
<accession>A0A3N4LSB4</accession>
<dbReference type="OrthoDB" id="434647at2759"/>
<dbReference type="GO" id="GO:0016020">
    <property type="term" value="C:membrane"/>
    <property type="evidence" value="ECO:0007669"/>
    <property type="project" value="UniProtKB-SubCell"/>
</dbReference>
<dbReference type="AlphaFoldDB" id="A0A3N4LSB4"/>
<dbReference type="InParanoid" id="A0A3N4LSB4"/>
<dbReference type="Proteomes" id="UP000267821">
    <property type="component" value="Unassembled WGS sequence"/>
</dbReference>
<feature type="transmembrane region" description="Helical" evidence="1">
    <location>
        <begin position="60"/>
        <end position="76"/>
    </location>
</feature>
<evidence type="ECO:0000313" key="4">
    <source>
        <dbReference type="Proteomes" id="UP000267821"/>
    </source>
</evidence>
<feature type="region of interest" description="Disordered" evidence="2">
    <location>
        <begin position="278"/>
        <end position="302"/>
    </location>
</feature>
<dbReference type="InterPro" id="IPR004345">
    <property type="entry name" value="TB2_DP1_HVA22"/>
</dbReference>
<dbReference type="EMBL" id="ML121546">
    <property type="protein sequence ID" value="RPB23521.1"/>
    <property type="molecule type" value="Genomic_DNA"/>
</dbReference>
<dbReference type="Pfam" id="PF03134">
    <property type="entry name" value="TB2_DP1_HVA22"/>
    <property type="match status" value="1"/>
</dbReference>
<keyword evidence="1" id="KW-0812">Transmembrane</keyword>
<dbReference type="STRING" id="1051890.A0A3N4LSB4"/>
<keyword evidence="1" id="KW-0472">Membrane</keyword>
<organism evidence="3 4">
    <name type="scientific">Terfezia boudieri ATCC MYA-4762</name>
    <dbReference type="NCBI Taxonomy" id="1051890"/>
    <lineage>
        <taxon>Eukaryota</taxon>
        <taxon>Fungi</taxon>
        <taxon>Dikarya</taxon>
        <taxon>Ascomycota</taxon>
        <taxon>Pezizomycotina</taxon>
        <taxon>Pezizomycetes</taxon>
        <taxon>Pezizales</taxon>
        <taxon>Pezizaceae</taxon>
        <taxon>Terfezia</taxon>
    </lineage>
</organism>
<evidence type="ECO:0000256" key="1">
    <source>
        <dbReference type="RuleBase" id="RU362006"/>
    </source>
</evidence>
<comment type="similarity">
    <text evidence="1">Belongs to the DP1 family.</text>
</comment>
<dbReference type="PANTHER" id="PTHR12300:SF177">
    <property type="entry name" value="PROTEIN YOP1"/>
    <property type="match status" value="1"/>
</dbReference>